<dbReference type="InterPro" id="IPR050327">
    <property type="entry name" value="Proton-linked_MCT"/>
</dbReference>
<dbReference type="InterPro" id="IPR011701">
    <property type="entry name" value="MFS"/>
</dbReference>
<protein>
    <recommendedName>
        <fullName evidence="5">Major facilitator superfamily (MFS) profile domain-containing protein</fullName>
    </recommendedName>
</protein>
<dbReference type="EMBL" id="JH431569">
    <property type="status" value="NOT_ANNOTATED_CDS"/>
    <property type="molecule type" value="Genomic_DNA"/>
</dbReference>
<dbReference type="GO" id="GO:0008028">
    <property type="term" value="F:monocarboxylic acid transmembrane transporter activity"/>
    <property type="evidence" value="ECO:0007669"/>
    <property type="project" value="TreeGrafter"/>
</dbReference>
<reference evidence="4" key="1">
    <citation type="submission" date="2011-05" db="EMBL/GenBank/DDBJ databases">
        <authorList>
            <person name="Richards S.R."/>
            <person name="Qu J."/>
            <person name="Jiang H."/>
            <person name="Jhangiani S.N."/>
            <person name="Agravi P."/>
            <person name="Goodspeed R."/>
            <person name="Gross S."/>
            <person name="Mandapat C."/>
            <person name="Jackson L."/>
            <person name="Mathew T."/>
            <person name="Pu L."/>
            <person name="Thornton R."/>
            <person name="Saada N."/>
            <person name="Wilczek-Boney K.B."/>
            <person name="Lee S."/>
            <person name="Kovar C."/>
            <person name="Wu Y."/>
            <person name="Scherer S.E."/>
            <person name="Worley K.C."/>
            <person name="Muzny D.M."/>
            <person name="Gibbs R."/>
        </authorList>
    </citation>
    <scope>NUCLEOTIDE SEQUENCE</scope>
    <source>
        <strain evidence="4">Brora</strain>
    </source>
</reference>
<feature type="transmembrane region" description="Helical" evidence="1">
    <location>
        <begin position="67"/>
        <end position="85"/>
    </location>
</feature>
<evidence type="ECO:0000256" key="2">
    <source>
        <dbReference type="SAM" id="SignalP"/>
    </source>
</evidence>
<organism evidence="3 4">
    <name type="scientific">Strigamia maritima</name>
    <name type="common">European centipede</name>
    <name type="synonym">Geophilus maritimus</name>
    <dbReference type="NCBI Taxonomy" id="126957"/>
    <lineage>
        <taxon>Eukaryota</taxon>
        <taxon>Metazoa</taxon>
        <taxon>Ecdysozoa</taxon>
        <taxon>Arthropoda</taxon>
        <taxon>Myriapoda</taxon>
        <taxon>Chilopoda</taxon>
        <taxon>Pleurostigmophora</taxon>
        <taxon>Geophilomorpha</taxon>
        <taxon>Linotaeniidae</taxon>
        <taxon>Strigamia</taxon>
    </lineage>
</organism>
<feature type="transmembrane region" description="Helical" evidence="1">
    <location>
        <begin position="397"/>
        <end position="419"/>
    </location>
</feature>
<dbReference type="PANTHER" id="PTHR11360">
    <property type="entry name" value="MONOCARBOXYLATE TRANSPORTER"/>
    <property type="match status" value="1"/>
</dbReference>
<keyword evidence="4" id="KW-1185">Reference proteome</keyword>
<dbReference type="SUPFAM" id="SSF103473">
    <property type="entry name" value="MFS general substrate transporter"/>
    <property type="match status" value="2"/>
</dbReference>
<feature type="chain" id="PRO_5012271836" description="Major facilitator superfamily (MFS) profile domain-containing protein" evidence="2">
    <location>
        <begin position="16"/>
        <end position="517"/>
    </location>
</feature>
<feature type="signal peptide" evidence="2">
    <location>
        <begin position="1"/>
        <end position="15"/>
    </location>
</feature>
<dbReference type="Pfam" id="PF07690">
    <property type="entry name" value="MFS_1"/>
    <property type="match status" value="2"/>
</dbReference>
<dbReference type="eggNOG" id="KOG2504">
    <property type="taxonomic scope" value="Eukaryota"/>
</dbReference>
<dbReference type="PANTHER" id="PTHR11360:SF306">
    <property type="entry name" value="RE01051P"/>
    <property type="match status" value="1"/>
</dbReference>
<dbReference type="PhylomeDB" id="T1IV11"/>
<dbReference type="STRING" id="126957.T1IV11"/>
<feature type="transmembrane region" description="Helical" evidence="1">
    <location>
        <begin position="106"/>
        <end position="122"/>
    </location>
</feature>
<dbReference type="HOGENOM" id="CLU_527136_0_0_1"/>
<evidence type="ECO:0000313" key="3">
    <source>
        <dbReference type="EnsemblMetazoa" id="SMAR004999-PA"/>
    </source>
</evidence>
<keyword evidence="1" id="KW-0472">Membrane</keyword>
<sequence length="517" mass="56748">MLLGLLLLYVSNVTAAHYRIKLMELGQENRPESSSVPDGQTSRPRQLNKSRLQQLADENYVPPDGGWGWMCVLACFVTYFLIVGMSRSFGVIYSDVQRAFPGTKNIVLVMLPSMVITLTVGLETRVELASTCDECSMFAAMEAKDHAISHLISFFMREAAVFLLVGHKFLSYVTSYFKIDFENRNCNIANSYIFSHTPYISMIILIFIDDIVGIGAGLATNPGIIIVAKYFRKRRSQALGFSLAGTAIGSMIQPILLKYLSTTFGFRGALLIQGAMMLHVCAGALLYRDPTLIRPISQTTSIQVDSSQLAMMKSGQEKLTASSPSLRVVGQISKSRQLNKSQMQQLADENYVPPDGGWGWMCVLACFVTFFLIVGMSRSFGVIYNDVRGAFPGSKNIILVMIPSMVLALTVGLGFGAGLATNPGIVIVAKYFRKRRSRAFAISLAGTAIGSMIQPILLKYLSNTYGFRGALLIQGAMMLHVCAGALLYRDPTLIRRISQTTSIQVDPSKLAMVCNWA</sequence>
<feature type="transmembrane region" description="Helical" evidence="1">
    <location>
        <begin position="439"/>
        <end position="457"/>
    </location>
</feature>
<dbReference type="EnsemblMetazoa" id="SMAR004999-RA">
    <property type="protein sequence ID" value="SMAR004999-PA"/>
    <property type="gene ID" value="SMAR004999"/>
</dbReference>
<feature type="transmembrane region" description="Helical" evidence="1">
    <location>
        <begin position="238"/>
        <end position="256"/>
    </location>
</feature>
<keyword evidence="1" id="KW-1133">Transmembrane helix</keyword>
<keyword evidence="1" id="KW-0812">Transmembrane</keyword>
<feature type="transmembrane region" description="Helical" evidence="1">
    <location>
        <begin position="214"/>
        <end position="231"/>
    </location>
</feature>
<dbReference type="Gene3D" id="1.20.1250.20">
    <property type="entry name" value="MFS general substrate transporter like domains"/>
    <property type="match status" value="2"/>
</dbReference>
<feature type="transmembrane region" description="Helical" evidence="1">
    <location>
        <begin position="358"/>
        <end position="377"/>
    </location>
</feature>
<feature type="transmembrane region" description="Helical" evidence="1">
    <location>
        <begin position="189"/>
        <end position="208"/>
    </location>
</feature>
<evidence type="ECO:0000313" key="4">
    <source>
        <dbReference type="Proteomes" id="UP000014500"/>
    </source>
</evidence>
<dbReference type="Proteomes" id="UP000014500">
    <property type="component" value="Unassembled WGS sequence"/>
</dbReference>
<reference evidence="3" key="2">
    <citation type="submission" date="2015-02" db="UniProtKB">
        <authorList>
            <consortium name="EnsemblMetazoa"/>
        </authorList>
    </citation>
    <scope>IDENTIFICATION</scope>
</reference>
<dbReference type="AlphaFoldDB" id="T1IV11"/>
<keyword evidence="2" id="KW-0732">Signal</keyword>
<dbReference type="InterPro" id="IPR036259">
    <property type="entry name" value="MFS_trans_sf"/>
</dbReference>
<feature type="transmembrane region" description="Helical" evidence="1">
    <location>
        <begin position="268"/>
        <end position="287"/>
    </location>
</feature>
<evidence type="ECO:0008006" key="5">
    <source>
        <dbReference type="Google" id="ProtNLM"/>
    </source>
</evidence>
<name>T1IV11_STRMM</name>
<accession>T1IV11</accession>
<proteinExistence type="predicted"/>
<evidence type="ECO:0000256" key="1">
    <source>
        <dbReference type="SAM" id="Phobius"/>
    </source>
</evidence>
<feature type="transmembrane region" description="Helical" evidence="1">
    <location>
        <begin position="469"/>
        <end position="488"/>
    </location>
</feature>